<feature type="domain" description="Major facilitator superfamily (MFS) profile" evidence="8">
    <location>
        <begin position="145"/>
        <end position="609"/>
    </location>
</feature>
<evidence type="ECO:0000256" key="2">
    <source>
        <dbReference type="ARBA" id="ARBA00022448"/>
    </source>
</evidence>
<dbReference type="PROSITE" id="PS00216">
    <property type="entry name" value="SUGAR_TRANSPORT_1"/>
    <property type="match status" value="1"/>
</dbReference>
<dbReference type="SUPFAM" id="SSF103473">
    <property type="entry name" value="MFS general substrate transporter"/>
    <property type="match status" value="2"/>
</dbReference>
<dbReference type="PANTHER" id="PTHR23511:SF44">
    <property type="entry name" value="MAJOR FACILITATOR, SUGAR TRANSPORTER, MAJOR FACILITATOR SUPERFAMILY"/>
    <property type="match status" value="1"/>
</dbReference>
<keyword evidence="4 7" id="KW-1133">Transmembrane helix</keyword>
<feature type="transmembrane region" description="Helical" evidence="7">
    <location>
        <begin position="64"/>
        <end position="83"/>
    </location>
</feature>
<feature type="transmembrane region" description="Helical" evidence="7">
    <location>
        <begin position="282"/>
        <end position="303"/>
    </location>
</feature>
<gene>
    <name evidence="9" type="ORF">RHSIM_Rhsim02G0179600</name>
</gene>
<evidence type="ECO:0000256" key="1">
    <source>
        <dbReference type="ARBA" id="ARBA00004141"/>
    </source>
</evidence>
<evidence type="ECO:0000256" key="7">
    <source>
        <dbReference type="SAM" id="Phobius"/>
    </source>
</evidence>
<feature type="transmembrane region" description="Helical" evidence="7">
    <location>
        <begin position="13"/>
        <end position="34"/>
    </location>
</feature>
<dbReference type="AlphaFoldDB" id="A0A834HMG9"/>
<sequence length="622" mass="67158">MGDEDRNYSLDEALVAVGFGNFQFFVLLYAGMGLVSEAMEMMLLSFIGPAVQAAWGLSSHEESLLTTVVFAGMLVGTYTSGIVSDNFGRSLGRGSSLFLPVSPKGLPFQQGGGYSRVEYIARTNKFTAILVPVPEPAPMPPEVPILIPLPVPEALEEEEESLFDETDHRDAQSVGSEESVTGPFLHVTSHGGAIARVGSSIRTTTSQSASLKCGTDKEREGWKGFLFTALVTAGAGLLSAFAPNFISLVILRCVVGIGLGGGPVLSSWFLEFIPASNRGTWMVVFSGFWTLGTIFEASLAWFVMPTLGWRWLLAFSAVPSSLLLLFYGLTPESPRYLCNKGQANDALNILERVASMNQKKLPSGILISGHQIELLEKLDSSEDVHLLSPEKVEHISPNVTDSNNKGSSSLFMLFSPELVRSTLLLWVVFFGNAFSYYGLVLLTTEMNNGHNKCTATEVHSKASQDVSYADVFITSFAEVPGLLLSAAIVDKFGRKLSMSAMFFLCSIFLLPLVFQQAPGLTTGLLFGARICITATFTIVYIYAPEIYPTSVRTTGVGVASSVGRVGGMVCPLVAVGLIHSCHQTAAIVLFEIVVFLSGTCVLFFPFETKGRELNDRVTLQNK</sequence>
<dbReference type="EMBL" id="WJXA01000002">
    <property type="protein sequence ID" value="KAF7150776.1"/>
    <property type="molecule type" value="Genomic_DNA"/>
</dbReference>
<evidence type="ECO:0000256" key="4">
    <source>
        <dbReference type="ARBA" id="ARBA00022989"/>
    </source>
</evidence>
<proteinExistence type="inferred from homology"/>
<dbReference type="PANTHER" id="PTHR23511">
    <property type="entry name" value="SYNAPTIC VESICLE GLYCOPROTEIN 2"/>
    <property type="match status" value="1"/>
</dbReference>
<feature type="transmembrane region" description="Helical" evidence="7">
    <location>
        <begin position="423"/>
        <end position="442"/>
    </location>
</feature>
<evidence type="ECO:0000313" key="9">
    <source>
        <dbReference type="EMBL" id="KAF7150776.1"/>
    </source>
</evidence>
<feature type="transmembrane region" description="Helical" evidence="7">
    <location>
        <begin position="309"/>
        <end position="330"/>
    </location>
</feature>
<feature type="transmembrane region" description="Helical" evidence="7">
    <location>
        <begin position="224"/>
        <end position="243"/>
    </location>
</feature>
<feature type="transmembrane region" description="Helical" evidence="7">
    <location>
        <begin position="584"/>
        <end position="606"/>
    </location>
</feature>
<dbReference type="Gene3D" id="1.20.1250.20">
    <property type="entry name" value="MFS general substrate transporter like domains"/>
    <property type="match status" value="2"/>
</dbReference>
<evidence type="ECO:0000256" key="6">
    <source>
        <dbReference type="ARBA" id="ARBA00044504"/>
    </source>
</evidence>
<feature type="transmembrane region" description="Helical" evidence="7">
    <location>
        <begin position="520"/>
        <end position="543"/>
    </location>
</feature>
<comment type="caution">
    <text evidence="9">The sequence shown here is derived from an EMBL/GenBank/DDBJ whole genome shotgun (WGS) entry which is preliminary data.</text>
</comment>
<dbReference type="OrthoDB" id="4139357at2759"/>
<reference evidence="9" key="1">
    <citation type="submission" date="2019-11" db="EMBL/GenBank/DDBJ databases">
        <authorList>
            <person name="Liu Y."/>
            <person name="Hou J."/>
            <person name="Li T.-Q."/>
            <person name="Guan C.-H."/>
            <person name="Wu X."/>
            <person name="Wu H.-Z."/>
            <person name="Ling F."/>
            <person name="Zhang R."/>
            <person name="Shi X.-G."/>
            <person name="Ren J.-P."/>
            <person name="Chen E.-F."/>
            <person name="Sun J.-M."/>
        </authorList>
    </citation>
    <scope>NUCLEOTIDE SEQUENCE</scope>
    <source>
        <strain evidence="9">Adult_tree_wgs_1</strain>
        <tissue evidence="9">Leaves</tissue>
    </source>
</reference>
<feature type="transmembrane region" description="Helical" evidence="7">
    <location>
        <begin position="471"/>
        <end position="489"/>
    </location>
</feature>
<evidence type="ECO:0000313" key="10">
    <source>
        <dbReference type="Proteomes" id="UP000626092"/>
    </source>
</evidence>
<keyword evidence="2" id="KW-0813">Transport</keyword>
<feature type="transmembrane region" description="Helical" evidence="7">
    <location>
        <begin position="496"/>
        <end position="514"/>
    </location>
</feature>
<accession>A0A834HMG9</accession>
<organism evidence="9 10">
    <name type="scientific">Rhododendron simsii</name>
    <name type="common">Sims's rhododendron</name>
    <dbReference type="NCBI Taxonomy" id="118357"/>
    <lineage>
        <taxon>Eukaryota</taxon>
        <taxon>Viridiplantae</taxon>
        <taxon>Streptophyta</taxon>
        <taxon>Embryophyta</taxon>
        <taxon>Tracheophyta</taxon>
        <taxon>Spermatophyta</taxon>
        <taxon>Magnoliopsida</taxon>
        <taxon>eudicotyledons</taxon>
        <taxon>Gunneridae</taxon>
        <taxon>Pentapetalae</taxon>
        <taxon>asterids</taxon>
        <taxon>Ericales</taxon>
        <taxon>Ericaceae</taxon>
        <taxon>Ericoideae</taxon>
        <taxon>Rhodoreae</taxon>
        <taxon>Rhododendron</taxon>
    </lineage>
</organism>
<evidence type="ECO:0000256" key="5">
    <source>
        <dbReference type="ARBA" id="ARBA00023136"/>
    </source>
</evidence>
<dbReference type="PROSITE" id="PS50850">
    <property type="entry name" value="MFS"/>
    <property type="match status" value="1"/>
</dbReference>
<keyword evidence="3 7" id="KW-0812">Transmembrane</keyword>
<dbReference type="GO" id="GO:0016020">
    <property type="term" value="C:membrane"/>
    <property type="evidence" value="ECO:0007669"/>
    <property type="project" value="UniProtKB-SubCell"/>
</dbReference>
<keyword evidence="5 7" id="KW-0472">Membrane</keyword>
<feature type="transmembrane region" description="Helical" evidence="7">
    <location>
        <begin position="249"/>
        <end position="270"/>
    </location>
</feature>
<dbReference type="GO" id="GO:0022857">
    <property type="term" value="F:transmembrane transporter activity"/>
    <property type="evidence" value="ECO:0007669"/>
    <property type="project" value="InterPro"/>
</dbReference>
<comment type="similarity">
    <text evidence="6">Belongs to the major facilitator superfamily. Phosphate:H(+) symporter (TC 2.A.1.9) family.</text>
</comment>
<dbReference type="InterPro" id="IPR005829">
    <property type="entry name" value="Sugar_transporter_CS"/>
</dbReference>
<name>A0A834HMG9_RHOSS</name>
<feature type="transmembrane region" description="Helical" evidence="7">
    <location>
        <begin position="555"/>
        <end position="578"/>
    </location>
</feature>
<protein>
    <recommendedName>
        <fullName evidence="8">Major facilitator superfamily (MFS) profile domain-containing protein</fullName>
    </recommendedName>
</protein>
<dbReference type="InterPro" id="IPR020846">
    <property type="entry name" value="MFS_dom"/>
</dbReference>
<evidence type="ECO:0000259" key="8">
    <source>
        <dbReference type="PROSITE" id="PS50850"/>
    </source>
</evidence>
<keyword evidence="10" id="KW-1185">Reference proteome</keyword>
<comment type="subcellular location">
    <subcellularLocation>
        <location evidence="1">Membrane</location>
        <topology evidence="1">Multi-pass membrane protein</topology>
    </subcellularLocation>
</comment>
<dbReference type="InterPro" id="IPR036259">
    <property type="entry name" value="MFS_trans_sf"/>
</dbReference>
<evidence type="ECO:0000256" key="3">
    <source>
        <dbReference type="ARBA" id="ARBA00022692"/>
    </source>
</evidence>
<dbReference type="Proteomes" id="UP000626092">
    <property type="component" value="Unassembled WGS sequence"/>
</dbReference>
<dbReference type="InterPro" id="IPR005828">
    <property type="entry name" value="MFS_sugar_transport-like"/>
</dbReference>
<dbReference type="Pfam" id="PF00083">
    <property type="entry name" value="Sugar_tr"/>
    <property type="match status" value="1"/>
</dbReference>